<organism evidence="2 3">
    <name type="scientific">Sphaerisporangium rhizosphaerae</name>
    <dbReference type="NCBI Taxonomy" id="2269375"/>
    <lineage>
        <taxon>Bacteria</taxon>
        <taxon>Bacillati</taxon>
        <taxon>Actinomycetota</taxon>
        <taxon>Actinomycetes</taxon>
        <taxon>Streptosporangiales</taxon>
        <taxon>Streptosporangiaceae</taxon>
        <taxon>Sphaerisporangium</taxon>
    </lineage>
</organism>
<dbReference type="EMBL" id="JBHTCG010000013">
    <property type="protein sequence ID" value="MFC7384619.1"/>
    <property type="molecule type" value="Genomic_DNA"/>
</dbReference>
<gene>
    <name evidence="2" type="ORF">ACFQSB_20570</name>
</gene>
<proteinExistence type="predicted"/>
<accession>A0ABW2P5S7</accession>
<evidence type="ECO:0000313" key="3">
    <source>
        <dbReference type="Proteomes" id="UP001596496"/>
    </source>
</evidence>
<dbReference type="Proteomes" id="UP001596496">
    <property type="component" value="Unassembled WGS sequence"/>
</dbReference>
<evidence type="ECO:0000313" key="2">
    <source>
        <dbReference type="EMBL" id="MFC7384619.1"/>
    </source>
</evidence>
<sequence>MRCKSWRSATDQSAAHRLIGDPPPGLPEPLLASWQERQACRDATEVERFAEIGLRLAEECRLSQEEAAKRLADHDDRWSEPAAAVAAWCMGAREAAAAGARLPMVKAADAWLHEAHDGLRAERMAAQMQDARRYWTIMRRQSNVSLGEIRLAGNRTQRKVELDVTVDEVSGAALGVMSQGNCTRLPEAVRRLRIRVTIMEVCRKERSMVRVKTCDDPVESALKDARAVLADTRLPPGVAAAVLPGLRRVALESAFVEVARRRLLTDDADHDDVERRISEARRTSVIAALALGVEPSEVMGRLCRDFGPGVFRACNSGAHEEGDFRAALRGTGRNPDPIEYVTNLARRVREVG</sequence>
<keyword evidence="3" id="KW-1185">Reference proteome</keyword>
<evidence type="ECO:0008006" key="4">
    <source>
        <dbReference type="Google" id="ProtNLM"/>
    </source>
</evidence>
<evidence type="ECO:0000256" key="1">
    <source>
        <dbReference type="SAM" id="MobiDB-lite"/>
    </source>
</evidence>
<protein>
    <recommendedName>
        <fullName evidence="4">DUF222 domain-containing protein</fullName>
    </recommendedName>
</protein>
<feature type="region of interest" description="Disordered" evidence="1">
    <location>
        <begin position="1"/>
        <end position="27"/>
    </location>
</feature>
<comment type="caution">
    <text evidence="2">The sequence shown here is derived from an EMBL/GenBank/DDBJ whole genome shotgun (WGS) entry which is preliminary data.</text>
</comment>
<reference evidence="3" key="1">
    <citation type="journal article" date="2019" name="Int. J. Syst. Evol. Microbiol.">
        <title>The Global Catalogue of Microorganisms (GCM) 10K type strain sequencing project: providing services to taxonomists for standard genome sequencing and annotation.</title>
        <authorList>
            <consortium name="The Broad Institute Genomics Platform"/>
            <consortium name="The Broad Institute Genome Sequencing Center for Infectious Disease"/>
            <person name="Wu L."/>
            <person name="Ma J."/>
        </authorList>
    </citation>
    <scope>NUCLEOTIDE SEQUENCE [LARGE SCALE GENOMIC DNA]</scope>
    <source>
        <strain evidence="3">CECT 7649</strain>
    </source>
</reference>
<name>A0ABW2P5S7_9ACTN</name>
<dbReference type="RefSeq" id="WP_380828438.1">
    <property type="nucleotide sequence ID" value="NZ_JBHTCG010000013.1"/>
</dbReference>